<dbReference type="STRING" id="521013.SAMN04488567_0968"/>
<feature type="domain" description="Tyr recombinase" evidence="3">
    <location>
        <begin position="491"/>
        <end position="635"/>
    </location>
</feature>
<dbReference type="GO" id="GO:0006310">
    <property type="term" value="P:DNA recombination"/>
    <property type="evidence" value="ECO:0007669"/>
    <property type="project" value="UniProtKB-KW"/>
</dbReference>
<keyword evidence="1" id="KW-0233">DNA recombination</keyword>
<gene>
    <name evidence="5" type="ORF">SAMN04488567_0968</name>
</gene>
<dbReference type="InterPro" id="IPR011010">
    <property type="entry name" value="DNA_brk_join_enz"/>
</dbReference>
<keyword evidence="6" id="KW-1185">Reference proteome</keyword>
<dbReference type="RefSeq" id="WP_090109752.1">
    <property type="nucleotide sequence ID" value="NZ_FNAT01000001.1"/>
</dbReference>
<dbReference type="GO" id="GO:0003677">
    <property type="term" value="F:DNA binding"/>
    <property type="evidence" value="ECO:0007669"/>
    <property type="project" value="InterPro"/>
</dbReference>
<dbReference type="Gene3D" id="1.10.443.10">
    <property type="entry name" value="Intergrase catalytic core"/>
    <property type="match status" value="1"/>
</dbReference>
<evidence type="ECO:0000313" key="5">
    <source>
        <dbReference type="EMBL" id="SDE14461.1"/>
    </source>
</evidence>
<dbReference type="InterPro" id="IPR013762">
    <property type="entry name" value="Integrase-like_cat_sf"/>
</dbReference>
<evidence type="ECO:0000259" key="3">
    <source>
        <dbReference type="Pfam" id="PF00589"/>
    </source>
</evidence>
<dbReference type="OrthoDB" id="7222937at2"/>
<reference evidence="6" key="1">
    <citation type="submission" date="2016-10" db="EMBL/GenBank/DDBJ databases">
        <authorList>
            <person name="Varghese N."/>
            <person name="Submissions S."/>
        </authorList>
    </citation>
    <scope>NUCLEOTIDE SEQUENCE [LARGE SCALE GENOMIC DNA]</scope>
    <source>
        <strain evidence="6">DSM 21424</strain>
    </source>
</reference>
<dbReference type="AlphaFoldDB" id="A0A1G7AI12"/>
<dbReference type="Pfam" id="PF20172">
    <property type="entry name" value="DUF6538"/>
    <property type="match status" value="1"/>
</dbReference>
<evidence type="ECO:0000259" key="4">
    <source>
        <dbReference type="Pfam" id="PF20172"/>
    </source>
</evidence>
<dbReference type="GO" id="GO:0015074">
    <property type="term" value="P:DNA integration"/>
    <property type="evidence" value="ECO:0007669"/>
    <property type="project" value="InterPro"/>
</dbReference>
<dbReference type="Pfam" id="PF00589">
    <property type="entry name" value="Phage_integrase"/>
    <property type="match status" value="1"/>
</dbReference>
<dbReference type="SUPFAM" id="SSF56349">
    <property type="entry name" value="DNA breaking-rejoining enzymes"/>
    <property type="match status" value="1"/>
</dbReference>
<dbReference type="InterPro" id="IPR002104">
    <property type="entry name" value="Integrase_catalytic"/>
</dbReference>
<proteinExistence type="predicted"/>
<sequence length="691" mass="77453">MVIKTPHLELRATGYYWRRRVPAHARSRFKPEFFCFPLRTHVPRDAAELARRLTAVSDLCFNAESLVSPEVMTNILVTYARIDIEAADRLRALTGPRTRQAAEVAMAVEEAARASLRDAIFLCDTTPALAPIRDTACRLGLTLDESEDDFAILADRMIRLMIEISEEKERRARGHFSEPQPYLSAALGQSAASGPPSKALAAPPVSPAAPAQPVIQAEPQETRTEAVVVEEATSAPTAAVSAAPTPFHQREGLSVSVDASHGAPARCLKGSDPSLLELWDEWFDEMSRGVRTDGAYTFEDAGKAERFMKDADTIRSTRKLIADILGDTRISQAGGEVWTRFNDTLLRLPNNHGRSSSLRELSCLEFIELKDKEEQAQIAAAEKQIAQQGLDGDAKEELLRKARIARISPRTFQRHQKYLSAPLDHAVSKGQLSHNPFKPYVVGQAMIEDMRKSLPTTSRQIWSSGDFAALLKTEKWNSEKTQINDHVFWVPLIARLHGLRSEEILQLKPKNIRCDDGIHFFDIERGTGQSLKSDNARRMIPIHSQLIELGFLELVQRQRGLGKERIFDKVSRSKSSRLTFTSNFTKNFNYYRTTRKVYTERRDLHAMRTTFNSTLVTGSVPDTARRYLMGHRNDDVGIVNYLPEGFSLATLKSYIEMEQLDLSMVTRRFGQQVQSPKGPRLAARDGVALSA</sequence>
<feature type="domain" description="DUF6538" evidence="4">
    <location>
        <begin position="7"/>
        <end position="62"/>
    </location>
</feature>
<dbReference type="Proteomes" id="UP000198922">
    <property type="component" value="Unassembled WGS sequence"/>
</dbReference>
<evidence type="ECO:0000256" key="2">
    <source>
        <dbReference type="SAM" id="MobiDB-lite"/>
    </source>
</evidence>
<evidence type="ECO:0000313" key="6">
    <source>
        <dbReference type="Proteomes" id="UP000198922"/>
    </source>
</evidence>
<name>A0A1G7AI12_9RHOB</name>
<accession>A0A1G7AI12</accession>
<dbReference type="EMBL" id="FNAT01000001">
    <property type="protein sequence ID" value="SDE14461.1"/>
    <property type="molecule type" value="Genomic_DNA"/>
</dbReference>
<protein>
    <submittedName>
        <fullName evidence="5">Phage integrase family protein</fullName>
    </submittedName>
</protein>
<dbReference type="InterPro" id="IPR046668">
    <property type="entry name" value="DUF6538"/>
</dbReference>
<organism evidence="5 6">
    <name type="scientific">Limimaricola pyoseonensis</name>
    <dbReference type="NCBI Taxonomy" id="521013"/>
    <lineage>
        <taxon>Bacteria</taxon>
        <taxon>Pseudomonadati</taxon>
        <taxon>Pseudomonadota</taxon>
        <taxon>Alphaproteobacteria</taxon>
        <taxon>Rhodobacterales</taxon>
        <taxon>Paracoccaceae</taxon>
        <taxon>Limimaricola</taxon>
    </lineage>
</organism>
<feature type="region of interest" description="Disordered" evidence="2">
    <location>
        <begin position="187"/>
        <end position="212"/>
    </location>
</feature>
<evidence type="ECO:0000256" key="1">
    <source>
        <dbReference type="ARBA" id="ARBA00023172"/>
    </source>
</evidence>